<dbReference type="Pfam" id="PF12833">
    <property type="entry name" value="HTH_18"/>
    <property type="match status" value="1"/>
</dbReference>
<sequence>MQSILKSQSAVAESETLNFNALPNFCTTALHKGQSRKFRIKEGEVLLQSISHYLAHIELFEYSLKQDANIQFLIKEDSFIMYVVQHKNACFLCYRPAGEYYEIVPCGVHKILVITFKPNWLMYKAKKLTTIKPLINYYNQSDSRYVNLPCVGISESIFNLLIKMDDKTNDLDDEIYAFINGCINKYYKRLIAGNNTHIYYQKKADAIAEFVKKNFATELVDNLSDLAARFMMSERNFTRLAKMAFGIPLHAQIIKIRMYYGVNYLLTTNKPIHEIAELVGYRDPHYFSSAFKKCFGVSPKFLVNV</sequence>
<dbReference type="GO" id="GO:0043565">
    <property type="term" value="F:sequence-specific DNA binding"/>
    <property type="evidence" value="ECO:0007669"/>
    <property type="project" value="InterPro"/>
</dbReference>
<protein>
    <submittedName>
        <fullName evidence="5">AraC family transcriptional regulator</fullName>
    </submittedName>
</protein>
<evidence type="ECO:0000256" key="1">
    <source>
        <dbReference type="ARBA" id="ARBA00023015"/>
    </source>
</evidence>
<dbReference type="RefSeq" id="WP_099438463.1">
    <property type="nucleotide sequence ID" value="NZ_CP024091.1"/>
</dbReference>
<name>A0A2D1U4J0_9SPHI</name>
<keyword evidence="1" id="KW-0805">Transcription regulation</keyword>
<keyword evidence="2" id="KW-0238">DNA-binding</keyword>
<dbReference type="PROSITE" id="PS01124">
    <property type="entry name" value="HTH_ARAC_FAMILY_2"/>
    <property type="match status" value="1"/>
</dbReference>
<dbReference type="PANTHER" id="PTHR43280">
    <property type="entry name" value="ARAC-FAMILY TRANSCRIPTIONAL REGULATOR"/>
    <property type="match status" value="1"/>
</dbReference>
<dbReference type="InterPro" id="IPR018060">
    <property type="entry name" value="HTH_AraC"/>
</dbReference>
<dbReference type="PROSITE" id="PS00041">
    <property type="entry name" value="HTH_ARAC_FAMILY_1"/>
    <property type="match status" value="1"/>
</dbReference>
<evidence type="ECO:0000256" key="3">
    <source>
        <dbReference type="ARBA" id="ARBA00023163"/>
    </source>
</evidence>
<dbReference type="SMART" id="SM00342">
    <property type="entry name" value="HTH_ARAC"/>
    <property type="match status" value="1"/>
</dbReference>
<keyword evidence="6" id="KW-1185">Reference proteome</keyword>
<evidence type="ECO:0000259" key="4">
    <source>
        <dbReference type="PROSITE" id="PS01124"/>
    </source>
</evidence>
<evidence type="ECO:0000313" key="6">
    <source>
        <dbReference type="Proteomes" id="UP000223749"/>
    </source>
</evidence>
<dbReference type="AlphaFoldDB" id="A0A2D1U4J0"/>
<dbReference type="Gene3D" id="1.10.10.60">
    <property type="entry name" value="Homeodomain-like"/>
    <property type="match status" value="1"/>
</dbReference>
<evidence type="ECO:0000313" key="5">
    <source>
        <dbReference type="EMBL" id="ATP56521.1"/>
    </source>
</evidence>
<proteinExistence type="predicted"/>
<keyword evidence="3" id="KW-0804">Transcription</keyword>
<dbReference type="OrthoDB" id="772848at2"/>
<gene>
    <name evidence="5" type="ORF">CPT03_08560</name>
</gene>
<dbReference type="InterPro" id="IPR009057">
    <property type="entry name" value="Homeodomain-like_sf"/>
</dbReference>
<evidence type="ECO:0000256" key="2">
    <source>
        <dbReference type="ARBA" id="ARBA00023125"/>
    </source>
</evidence>
<dbReference type="GO" id="GO:0003700">
    <property type="term" value="F:DNA-binding transcription factor activity"/>
    <property type="evidence" value="ECO:0007669"/>
    <property type="project" value="InterPro"/>
</dbReference>
<dbReference type="InterPro" id="IPR018062">
    <property type="entry name" value="HTH_AraC-typ_CS"/>
</dbReference>
<accession>A0A2D1U4J0</accession>
<dbReference type="PANTHER" id="PTHR43280:SF2">
    <property type="entry name" value="HTH-TYPE TRANSCRIPTIONAL REGULATOR EXSA"/>
    <property type="match status" value="1"/>
</dbReference>
<organism evidence="5 6">
    <name type="scientific">Pedobacter ginsengisoli</name>
    <dbReference type="NCBI Taxonomy" id="363852"/>
    <lineage>
        <taxon>Bacteria</taxon>
        <taxon>Pseudomonadati</taxon>
        <taxon>Bacteroidota</taxon>
        <taxon>Sphingobacteriia</taxon>
        <taxon>Sphingobacteriales</taxon>
        <taxon>Sphingobacteriaceae</taxon>
        <taxon>Pedobacter</taxon>
    </lineage>
</organism>
<dbReference type="Proteomes" id="UP000223749">
    <property type="component" value="Chromosome"/>
</dbReference>
<reference evidence="5 6" key="1">
    <citation type="submission" date="2017-10" db="EMBL/GenBank/DDBJ databases">
        <title>Whole genome of Pedobacter ginsengisoli T01R-27 isolated from tomato rhizosphere.</title>
        <authorList>
            <person name="Weon H.-Y."/>
            <person name="Lee S.A."/>
            <person name="Sang M.K."/>
            <person name="Song J."/>
        </authorList>
    </citation>
    <scope>NUCLEOTIDE SEQUENCE [LARGE SCALE GENOMIC DNA]</scope>
    <source>
        <strain evidence="5 6">T01R-27</strain>
    </source>
</reference>
<dbReference type="SUPFAM" id="SSF46689">
    <property type="entry name" value="Homeodomain-like"/>
    <property type="match status" value="1"/>
</dbReference>
<feature type="domain" description="HTH araC/xylS-type" evidence="4">
    <location>
        <begin position="205"/>
        <end position="305"/>
    </location>
</feature>
<dbReference type="KEGG" id="pgs:CPT03_08560"/>
<dbReference type="EMBL" id="CP024091">
    <property type="protein sequence ID" value="ATP56521.1"/>
    <property type="molecule type" value="Genomic_DNA"/>
</dbReference>